<proteinExistence type="inferred from homology"/>
<dbReference type="Gene3D" id="3.90.600.10">
    <property type="entry name" value="Phosphoribosylglycinamide synthetase, C-terminal domain"/>
    <property type="match status" value="1"/>
</dbReference>
<evidence type="ECO:0000256" key="4">
    <source>
        <dbReference type="ARBA" id="ARBA00013255"/>
    </source>
</evidence>
<evidence type="ECO:0000256" key="12">
    <source>
        <dbReference type="ARBA" id="ARBA00042242"/>
    </source>
</evidence>
<dbReference type="Gene3D" id="3.30.470.20">
    <property type="entry name" value="ATP-grasp fold, B domain"/>
    <property type="match status" value="1"/>
</dbReference>
<dbReference type="SUPFAM" id="SSF56059">
    <property type="entry name" value="Glutathione synthetase ATP-binding domain-like"/>
    <property type="match status" value="1"/>
</dbReference>
<dbReference type="EC" id="6.3.4.13" evidence="4 14"/>
<dbReference type="GO" id="GO:0046872">
    <property type="term" value="F:metal ion binding"/>
    <property type="evidence" value="ECO:0007669"/>
    <property type="project" value="UniProtKB-KW"/>
</dbReference>
<evidence type="ECO:0000313" key="18">
    <source>
        <dbReference type="Proteomes" id="UP000216024"/>
    </source>
</evidence>
<evidence type="ECO:0000256" key="6">
    <source>
        <dbReference type="ARBA" id="ARBA00022723"/>
    </source>
</evidence>
<evidence type="ECO:0000256" key="13">
    <source>
        <dbReference type="ARBA" id="ARBA00042864"/>
    </source>
</evidence>
<keyword evidence="18" id="KW-1185">Reference proteome</keyword>
<evidence type="ECO:0000256" key="15">
    <source>
        <dbReference type="PROSITE-ProRule" id="PRU00409"/>
    </source>
</evidence>
<sequence length="414" mass="45962">MKVLVVGSGSRESVIGWKLSQSPQVDKIYFAPGNGGTKDIGENVNIDVTEIEKLKDFVKDNNIDLTVVGPEVPLVMGIVDEFEKDNLRIFGPNKKCSQLEGSKAFTKEFLVENNIPTAKYVRVNNAEDAMKNLEQFGYPVVLKADGLAAGKGVIIAQDFNEAKEAIDTIMVAKKFGQSGNEVVIEEFLEGIECSLLCFVDGNYIVPMESAKDYKAVYDGDKGPNTGGMGTFSPNELYDREYKDMVEKEILKPMAEGFEKSNLDYKGILFIGLMMTKSGAKVIEINVRFGDPETQVILTRLESDLYEIMNSIIDGNLKDMDIKWKTESSVCVVLASGGYPNEYEKNKEIKIEENDLKIFHGGTKSTGDKIVTNGGRVLSLVTLGKNIEEARNKVYDSISKVDFENMYYRKDIGKI</sequence>
<evidence type="ECO:0000256" key="3">
    <source>
        <dbReference type="ARBA" id="ARBA00005174"/>
    </source>
</evidence>
<keyword evidence="6" id="KW-0479">Metal-binding</keyword>
<dbReference type="InterPro" id="IPR020562">
    <property type="entry name" value="PRibGlycinamide_synth_N"/>
</dbReference>
<dbReference type="Proteomes" id="UP000216024">
    <property type="component" value="Unassembled WGS sequence"/>
</dbReference>
<feature type="domain" description="ATP-grasp" evidence="16">
    <location>
        <begin position="107"/>
        <end position="313"/>
    </location>
</feature>
<evidence type="ECO:0000256" key="1">
    <source>
        <dbReference type="ARBA" id="ARBA00001936"/>
    </source>
</evidence>
<dbReference type="GO" id="GO:0004637">
    <property type="term" value="F:phosphoribosylamine-glycine ligase activity"/>
    <property type="evidence" value="ECO:0007669"/>
    <property type="project" value="UniProtKB-UniRule"/>
</dbReference>
<keyword evidence="7 15" id="KW-0547">Nucleotide-binding</keyword>
<keyword evidence="10" id="KW-0464">Manganese</keyword>
<dbReference type="RefSeq" id="WP_095133648.1">
    <property type="nucleotide sequence ID" value="NZ_NIBG01000008.1"/>
</dbReference>
<keyword evidence="9 15" id="KW-0067">ATP-binding</keyword>
<evidence type="ECO:0000256" key="5">
    <source>
        <dbReference type="ARBA" id="ARBA00022598"/>
    </source>
</evidence>
<evidence type="ECO:0000256" key="2">
    <source>
        <dbReference type="ARBA" id="ARBA00001946"/>
    </source>
</evidence>
<dbReference type="HAMAP" id="MF_00138">
    <property type="entry name" value="GARS"/>
    <property type="match status" value="1"/>
</dbReference>
<dbReference type="SUPFAM" id="SSF51246">
    <property type="entry name" value="Rudiment single hybrid motif"/>
    <property type="match status" value="1"/>
</dbReference>
<dbReference type="Pfam" id="PF01071">
    <property type="entry name" value="GARS_A"/>
    <property type="match status" value="1"/>
</dbReference>
<dbReference type="InterPro" id="IPR020559">
    <property type="entry name" value="PRibGlycinamide_synth_CS"/>
</dbReference>
<dbReference type="Gene3D" id="3.30.1490.20">
    <property type="entry name" value="ATP-grasp fold, A domain"/>
    <property type="match status" value="1"/>
</dbReference>
<reference evidence="17 18" key="1">
    <citation type="submission" date="2017-06" db="EMBL/GenBank/DDBJ databases">
        <title>Draft genome sequence of anaerobic fermentative bacterium Anaeromicrobium sediminis DY2726D isolated from West Pacific Ocean sediments.</title>
        <authorList>
            <person name="Zeng X."/>
        </authorList>
    </citation>
    <scope>NUCLEOTIDE SEQUENCE [LARGE SCALE GENOMIC DNA]</scope>
    <source>
        <strain evidence="17 18">DY2726D</strain>
    </source>
</reference>
<dbReference type="Pfam" id="PF02843">
    <property type="entry name" value="GARS_C"/>
    <property type="match status" value="1"/>
</dbReference>
<comment type="catalytic activity">
    <reaction evidence="14">
        <text>5-phospho-beta-D-ribosylamine + glycine + ATP = N(1)-(5-phospho-beta-D-ribosyl)glycinamide + ADP + phosphate + H(+)</text>
        <dbReference type="Rhea" id="RHEA:17453"/>
        <dbReference type="ChEBI" id="CHEBI:15378"/>
        <dbReference type="ChEBI" id="CHEBI:30616"/>
        <dbReference type="ChEBI" id="CHEBI:43474"/>
        <dbReference type="ChEBI" id="CHEBI:57305"/>
        <dbReference type="ChEBI" id="CHEBI:58681"/>
        <dbReference type="ChEBI" id="CHEBI:143788"/>
        <dbReference type="ChEBI" id="CHEBI:456216"/>
        <dbReference type="EC" id="6.3.4.13"/>
    </reaction>
</comment>
<dbReference type="Pfam" id="PF02844">
    <property type="entry name" value="GARS_N"/>
    <property type="match status" value="1"/>
</dbReference>
<dbReference type="SMART" id="SM01210">
    <property type="entry name" value="GARS_C"/>
    <property type="match status" value="1"/>
</dbReference>
<evidence type="ECO:0000259" key="16">
    <source>
        <dbReference type="PROSITE" id="PS50975"/>
    </source>
</evidence>
<dbReference type="PANTHER" id="PTHR43472">
    <property type="entry name" value="PHOSPHORIBOSYLAMINE--GLYCINE LIGASE"/>
    <property type="match status" value="1"/>
</dbReference>
<evidence type="ECO:0000256" key="7">
    <source>
        <dbReference type="ARBA" id="ARBA00022741"/>
    </source>
</evidence>
<evidence type="ECO:0000256" key="10">
    <source>
        <dbReference type="ARBA" id="ARBA00023211"/>
    </source>
</evidence>
<dbReference type="SMART" id="SM01209">
    <property type="entry name" value="GARS_A"/>
    <property type="match status" value="1"/>
</dbReference>
<organism evidence="17 18">
    <name type="scientific">Anaeromicrobium sediminis</name>
    <dbReference type="NCBI Taxonomy" id="1478221"/>
    <lineage>
        <taxon>Bacteria</taxon>
        <taxon>Bacillati</taxon>
        <taxon>Bacillota</taxon>
        <taxon>Clostridia</taxon>
        <taxon>Peptostreptococcales</taxon>
        <taxon>Thermotaleaceae</taxon>
        <taxon>Anaeromicrobium</taxon>
    </lineage>
</organism>
<dbReference type="InterPro" id="IPR020561">
    <property type="entry name" value="PRibGlycinamid_synth_ATP-grasp"/>
</dbReference>
<keyword evidence="8 14" id="KW-0658">Purine biosynthesis</keyword>
<protein>
    <recommendedName>
        <fullName evidence="4 14">Phosphoribosylamine--glycine ligase</fullName>
        <ecNumber evidence="4 14">6.3.4.13</ecNumber>
    </recommendedName>
    <alternativeName>
        <fullName evidence="14">GARS</fullName>
    </alternativeName>
    <alternativeName>
        <fullName evidence="12 14">Glycinamide ribonucleotide synthetase</fullName>
    </alternativeName>
    <alternativeName>
        <fullName evidence="13 14">Phosphoribosylglycinamide synthetase</fullName>
    </alternativeName>
</protein>
<evidence type="ECO:0000256" key="14">
    <source>
        <dbReference type="HAMAP-Rule" id="MF_00138"/>
    </source>
</evidence>
<comment type="cofactor">
    <cofactor evidence="2">
        <name>Mg(2+)</name>
        <dbReference type="ChEBI" id="CHEBI:18420"/>
    </cofactor>
</comment>
<dbReference type="PROSITE" id="PS50975">
    <property type="entry name" value="ATP_GRASP"/>
    <property type="match status" value="1"/>
</dbReference>
<dbReference type="NCBIfam" id="TIGR00877">
    <property type="entry name" value="purD"/>
    <property type="match status" value="1"/>
</dbReference>
<evidence type="ECO:0000256" key="9">
    <source>
        <dbReference type="ARBA" id="ARBA00022840"/>
    </source>
</evidence>
<dbReference type="GO" id="GO:0005524">
    <property type="term" value="F:ATP binding"/>
    <property type="evidence" value="ECO:0007669"/>
    <property type="project" value="UniProtKB-UniRule"/>
</dbReference>
<comment type="similarity">
    <text evidence="11 14">Belongs to the GARS family.</text>
</comment>
<dbReference type="GO" id="GO:0006189">
    <property type="term" value="P:'de novo' IMP biosynthetic process"/>
    <property type="evidence" value="ECO:0007669"/>
    <property type="project" value="UniProtKB-UniRule"/>
</dbReference>
<dbReference type="InterPro" id="IPR013815">
    <property type="entry name" value="ATP_grasp_subdomain_1"/>
</dbReference>
<dbReference type="EMBL" id="NIBG01000008">
    <property type="protein sequence ID" value="PAB59268.1"/>
    <property type="molecule type" value="Genomic_DNA"/>
</dbReference>
<comment type="pathway">
    <text evidence="3 14">Purine metabolism; IMP biosynthesis via de novo pathway; N(1)-(5-phospho-D-ribosyl)glycinamide from 5-phospho-alpha-D-ribose 1-diphosphate: step 2/2.</text>
</comment>
<dbReference type="Gene3D" id="3.40.50.20">
    <property type="match status" value="1"/>
</dbReference>
<dbReference type="InterPro" id="IPR037123">
    <property type="entry name" value="PRibGlycinamide_synth_C_sf"/>
</dbReference>
<comment type="caution">
    <text evidence="17">The sequence shown here is derived from an EMBL/GenBank/DDBJ whole genome shotgun (WGS) entry which is preliminary data.</text>
</comment>
<dbReference type="InterPro" id="IPR011054">
    <property type="entry name" value="Rudment_hybrid_motif"/>
</dbReference>
<keyword evidence="5 14" id="KW-0436">Ligase</keyword>
<dbReference type="PROSITE" id="PS00184">
    <property type="entry name" value="GARS"/>
    <property type="match status" value="1"/>
</dbReference>
<dbReference type="FunFam" id="3.40.50.20:FF:000006">
    <property type="entry name" value="Phosphoribosylamine--glycine ligase, chloroplastic"/>
    <property type="match status" value="1"/>
</dbReference>
<dbReference type="InterPro" id="IPR016185">
    <property type="entry name" value="PreATP-grasp_dom_sf"/>
</dbReference>
<evidence type="ECO:0000256" key="11">
    <source>
        <dbReference type="ARBA" id="ARBA00038345"/>
    </source>
</evidence>
<dbReference type="GO" id="GO:0009113">
    <property type="term" value="P:purine nucleobase biosynthetic process"/>
    <property type="evidence" value="ECO:0007669"/>
    <property type="project" value="InterPro"/>
</dbReference>
<evidence type="ECO:0000256" key="8">
    <source>
        <dbReference type="ARBA" id="ARBA00022755"/>
    </source>
</evidence>
<name>A0A267MK25_9FIRM</name>
<dbReference type="InterPro" id="IPR020560">
    <property type="entry name" value="PRibGlycinamide_synth_C-dom"/>
</dbReference>
<dbReference type="PANTHER" id="PTHR43472:SF1">
    <property type="entry name" value="PHOSPHORIBOSYLAMINE--GLYCINE LIGASE, CHLOROPLASTIC"/>
    <property type="match status" value="1"/>
</dbReference>
<dbReference type="InterPro" id="IPR000115">
    <property type="entry name" value="PRibGlycinamide_synth"/>
</dbReference>
<dbReference type="InterPro" id="IPR011761">
    <property type="entry name" value="ATP-grasp"/>
</dbReference>
<comment type="cofactor">
    <cofactor evidence="1">
        <name>Mn(2+)</name>
        <dbReference type="ChEBI" id="CHEBI:29035"/>
    </cofactor>
</comment>
<evidence type="ECO:0000313" key="17">
    <source>
        <dbReference type="EMBL" id="PAB59268.1"/>
    </source>
</evidence>
<dbReference type="SUPFAM" id="SSF52440">
    <property type="entry name" value="PreATP-grasp domain"/>
    <property type="match status" value="1"/>
</dbReference>
<gene>
    <name evidence="14" type="primary">purD</name>
    <name evidence="17" type="ORF">CCE28_10400</name>
</gene>
<dbReference type="OrthoDB" id="9807240at2"/>
<dbReference type="UniPathway" id="UPA00074">
    <property type="reaction ID" value="UER00125"/>
</dbReference>
<dbReference type="AlphaFoldDB" id="A0A267MK25"/>
<accession>A0A267MK25</accession>